<dbReference type="Proteomes" id="UP000585474">
    <property type="component" value="Unassembled WGS sequence"/>
</dbReference>
<evidence type="ECO:0000313" key="2">
    <source>
        <dbReference type="Proteomes" id="UP000585474"/>
    </source>
</evidence>
<name>A0A7J0GVN0_9ERIC</name>
<accession>A0A7J0GVN0</accession>
<sequence length="148" mass="16415">MHKVHACVSGDWSGPITIQMDGRQEIREREKIIKEMCSAMAINYNGDDTMRAIVIKGDTEMLGPDGDGAQPHFFILLDCTSINVLFRGYQRPMKPVPGDTGYFLHAHQLVLSQPTSSEVIKITAPLPSILRTHDEAEEIKSVTGDTAY</sequence>
<keyword evidence="2" id="KW-1185">Reference proteome</keyword>
<dbReference type="EMBL" id="BJWL01000024">
    <property type="protein sequence ID" value="GFZ14791.1"/>
    <property type="molecule type" value="Genomic_DNA"/>
</dbReference>
<proteinExistence type="predicted"/>
<evidence type="ECO:0000313" key="1">
    <source>
        <dbReference type="EMBL" id="GFZ14791.1"/>
    </source>
</evidence>
<dbReference type="AlphaFoldDB" id="A0A7J0GVN0"/>
<gene>
    <name evidence="1" type="ORF">Acr_24g0009810</name>
</gene>
<comment type="caution">
    <text evidence="1">The sequence shown here is derived from an EMBL/GenBank/DDBJ whole genome shotgun (WGS) entry which is preliminary data.</text>
</comment>
<dbReference type="OrthoDB" id="428658at2759"/>
<reference evidence="1 2" key="1">
    <citation type="submission" date="2019-07" db="EMBL/GenBank/DDBJ databases">
        <title>De Novo Assembly of kiwifruit Actinidia rufa.</title>
        <authorList>
            <person name="Sugita-Konishi S."/>
            <person name="Sato K."/>
            <person name="Mori E."/>
            <person name="Abe Y."/>
            <person name="Kisaki G."/>
            <person name="Hamano K."/>
            <person name="Suezawa K."/>
            <person name="Otani M."/>
            <person name="Fukuda T."/>
            <person name="Manabe T."/>
            <person name="Gomi K."/>
            <person name="Tabuchi M."/>
            <person name="Akimitsu K."/>
            <person name="Kataoka I."/>
        </authorList>
    </citation>
    <scope>NUCLEOTIDE SEQUENCE [LARGE SCALE GENOMIC DNA]</scope>
    <source>
        <strain evidence="2">cv. Fuchu</strain>
    </source>
</reference>
<protein>
    <submittedName>
        <fullName evidence="1">Uncharacterized protein</fullName>
    </submittedName>
</protein>
<organism evidence="1 2">
    <name type="scientific">Actinidia rufa</name>
    <dbReference type="NCBI Taxonomy" id="165716"/>
    <lineage>
        <taxon>Eukaryota</taxon>
        <taxon>Viridiplantae</taxon>
        <taxon>Streptophyta</taxon>
        <taxon>Embryophyta</taxon>
        <taxon>Tracheophyta</taxon>
        <taxon>Spermatophyta</taxon>
        <taxon>Magnoliopsida</taxon>
        <taxon>eudicotyledons</taxon>
        <taxon>Gunneridae</taxon>
        <taxon>Pentapetalae</taxon>
        <taxon>asterids</taxon>
        <taxon>Ericales</taxon>
        <taxon>Actinidiaceae</taxon>
        <taxon>Actinidia</taxon>
    </lineage>
</organism>